<reference evidence="3" key="1">
    <citation type="submission" date="2016-10" db="EMBL/GenBank/DDBJ databases">
        <authorList>
            <person name="See-Too W.S."/>
        </authorList>
    </citation>
    <scope>NUCLEOTIDE SEQUENCE</scope>
    <source>
        <strain evidence="3">DSM 22276</strain>
    </source>
</reference>
<evidence type="ECO:0000313" key="3">
    <source>
        <dbReference type="EMBL" id="ANU23383.1"/>
    </source>
</evidence>
<dbReference type="RefSeq" id="WP_065526419.1">
    <property type="nucleotide sequence ID" value="NZ_CP016543.2"/>
</dbReference>
<keyword evidence="2" id="KW-0812">Transmembrane</keyword>
<accession>A0A1C7EH56</accession>
<dbReference type="EMBL" id="CP016543">
    <property type="protein sequence ID" value="ANU23383.1"/>
    <property type="molecule type" value="Genomic_DNA"/>
</dbReference>
<evidence type="ECO:0000313" key="4">
    <source>
        <dbReference type="Proteomes" id="UP000092495"/>
    </source>
</evidence>
<gene>
    <name evidence="3" type="ORF">BCM40_08355</name>
</gene>
<evidence type="ECO:0000256" key="2">
    <source>
        <dbReference type="SAM" id="Phobius"/>
    </source>
</evidence>
<keyword evidence="1" id="KW-0175">Coiled coil</keyword>
<keyword evidence="2" id="KW-0472">Membrane</keyword>
<sequence length="79" mass="9274">MMSMMGGGMMLTMVLWILIVGFIIYGIIRFLMKQNTKKENTSLIEKRGDSSVDVLRERFARGEIEKQEFEDRKEILQNK</sequence>
<evidence type="ECO:0000256" key="1">
    <source>
        <dbReference type="SAM" id="Coils"/>
    </source>
</evidence>
<organism evidence="3 4">
    <name type="scientific">Planococcus donghaensis</name>
    <dbReference type="NCBI Taxonomy" id="414778"/>
    <lineage>
        <taxon>Bacteria</taxon>
        <taxon>Bacillati</taxon>
        <taxon>Bacillota</taxon>
        <taxon>Bacilli</taxon>
        <taxon>Bacillales</taxon>
        <taxon>Caryophanaceae</taxon>
        <taxon>Planococcus</taxon>
    </lineage>
</organism>
<protein>
    <submittedName>
        <fullName evidence="3">Uncharacterized protein</fullName>
    </submittedName>
</protein>
<proteinExistence type="predicted"/>
<keyword evidence="2" id="KW-1133">Transmembrane helix</keyword>
<feature type="coiled-coil region" evidence="1">
    <location>
        <begin position="52"/>
        <end position="79"/>
    </location>
</feature>
<dbReference type="KEGG" id="pdg:BCM40_08355"/>
<dbReference type="STRING" id="414778.BCM40_08355"/>
<keyword evidence="4" id="KW-1185">Reference proteome</keyword>
<name>A0A1C7EH56_9BACL</name>
<feature type="transmembrane region" description="Helical" evidence="2">
    <location>
        <begin position="6"/>
        <end position="28"/>
    </location>
</feature>
<dbReference type="OrthoDB" id="2456654at2"/>
<dbReference type="Proteomes" id="UP000092495">
    <property type="component" value="Chromosome"/>
</dbReference>
<dbReference type="AlphaFoldDB" id="A0A1C7EH56"/>